<dbReference type="FunFam" id="1.20.120.1920:FF:000002">
    <property type="entry name" value="Ubiquitin-associated protein 1-like a"/>
    <property type="match status" value="1"/>
</dbReference>
<evidence type="ECO:0000256" key="2">
    <source>
        <dbReference type="SAM" id="MobiDB-lite"/>
    </source>
</evidence>
<accession>A0A5N4E3S9</accession>
<organism evidence="4 5">
    <name type="scientific">Camelus dromedarius</name>
    <name type="common">Dromedary</name>
    <name type="synonym">Arabian camel</name>
    <dbReference type="NCBI Taxonomy" id="9838"/>
    <lineage>
        <taxon>Eukaryota</taxon>
        <taxon>Metazoa</taxon>
        <taxon>Chordata</taxon>
        <taxon>Craniata</taxon>
        <taxon>Vertebrata</taxon>
        <taxon>Euteleostomi</taxon>
        <taxon>Mammalia</taxon>
        <taxon>Eutheria</taxon>
        <taxon>Laurasiatheria</taxon>
        <taxon>Artiodactyla</taxon>
        <taxon>Tylopoda</taxon>
        <taxon>Camelidae</taxon>
        <taxon>Camelus</taxon>
    </lineage>
</organism>
<evidence type="ECO:0000259" key="3">
    <source>
        <dbReference type="PROSITE" id="PS51497"/>
    </source>
</evidence>
<dbReference type="InterPro" id="IPR031974">
    <property type="entry name" value="PDCD7"/>
</dbReference>
<dbReference type="Pfam" id="PF21267">
    <property type="entry name" value="UBAP-1_UBA2"/>
    <property type="match status" value="1"/>
</dbReference>
<dbReference type="InterPro" id="IPR049467">
    <property type="entry name" value="UBAP-1-like_UBA2"/>
</dbReference>
<evidence type="ECO:0000313" key="4">
    <source>
        <dbReference type="EMBL" id="KAB1278032.1"/>
    </source>
</evidence>
<feature type="domain" description="UMA" evidence="3">
    <location>
        <begin position="437"/>
        <end position="483"/>
    </location>
</feature>
<comment type="caution">
    <text evidence="4">The sequence shown here is derived from an EMBL/GenBank/DDBJ whole genome shotgun (WGS) entry which is preliminary data.</text>
</comment>
<dbReference type="EMBL" id="JWIN03000006">
    <property type="protein sequence ID" value="KAB1278032.1"/>
    <property type="molecule type" value="Genomic_DNA"/>
</dbReference>
<gene>
    <name evidence="4" type="ORF">Cadr_000005168</name>
</gene>
<dbReference type="InterPro" id="IPR042575">
    <property type="entry name" value="UBAP1_C"/>
</dbReference>
<dbReference type="CDD" id="cd14316">
    <property type="entry name" value="UBA2_UBAP1_like"/>
    <property type="match status" value="1"/>
</dbReference>
<dbReference type="PANTHER" id="PTHR48190:SF2">
    <property type="entry name" value="PROGRAMMED CELL DEATH PROTEIN 7"/>
    <property type="match status" value="1"/>
</dbReference>
<dbReference type="AlphaFoldDB" id="A0A5N4E3S9"/>
<feature type="compositionally biased region" description="Pro residues" evidence="2">
    <location>
        <begin position="638"/>
        <end position="667"/>
    </location>
</feature>
<feature type="region of interest" description="Disordered" evidence="2">
    <location>
        <begin position="521"/>
        <end position="587"/>
    </location>
</feature>
<protein>
    <submittedName>
        <fullName evidence="4">Ubiquitin-associated protein 1-like</fullName>
    </submittedName>
</protein>
<dbReference type="Proteomes" id="UP000299084">
    <property type="component" value="Unassembled WGS sequence"/>
</dbReference>
<feature type="compositionally biased region" description="Acidic residues" evidence="2">
    <location>
        <begin position="541"/>
        <end position="559"/>
    </location>
</feature>
<dbReference type="PANTHER" id="PTHR48190">
    <property type="entry name" value="PROGRAMMED CELL DEATH PROTEIN 7"/>
    <property type="match status" value="1"/>
</dbReference>
<keyword evidence="5" id="KW-1185">Reference proteome</keyword>
<feature type="coiled-coil region" evidence="1">
    <location>
        <begin position="100"/>
        <end position="143"/>
    </location>
</feature>
<dbReference type="InterPro" id="IPR052831">
    <property type="entry name" value="Apoptosis_promoter"/>
</dbReference>
<sequence>MCSGTRSCSASRPAWIEACSEPPGGPAPSAPRAPAGPSLGEVRARLRGALCLVRRLRDLCQALREAEADGPAWAQLHAQAEPLRAELAERLQLLTQAAYVGEARRRLERVRRRRLRLRERAREREAEREAEAARAAEREQEIDRWRVKCVQEVEEKKREQELKAAADGVLSEVRKKQADTKRMVDILRALEKLRKLRKEAAARKEHEFVDKKKFVSKMPFGCLCSGVCPPASADETFEHHLQRLRKLIKKRSELYEAEERALRVMLEGEQEEERKRELEKKQRKEKEKFFLQKREIESKLFGDPDEFPLAHLLQPFRQYYLQAEHSLPALIQIRHDWDQYLVPSDHPKGNSVPQGWVLPPLPSNDIWATAIKLHYTGHFTCCFRAVRGSAQSPHRRALSHLRTPPGPQGYALSVCHQAACPSPAQPSPHSSDRMNALEGVPFKVPKGFVIGTEPLPGPELSIPDCRELLLGSMHDFSLERRTLFWVEAVVQGPCPVQCDAPEAASAPPAWLLLVSPEQGLVPTPAAAEGSEAGPREQPVVQEEEEETEEEEEDQEEEEPSSAREEEPDPCSPQPSSPGSPSPGHHRCSLDVLRGVRSELAGARRRLSEGKLAARPRDLLHRIRHRALSLCPEPAAPLGPVPPLPSAPTPSPGPAPSLPSTPVLPPRPSTAGAMPPLRRHKPTVASLSPHTCLPPPGQAPQPLSAHRLHPDSADLLSALSQEEQDLIGPVVALGYPVHRAIVALQKTGRQSLSQFLSYLSACDRLLRQGYEEGLVEEAMEMFQFSESQAGEFLRLSEQFSDMGFQQDRIKEVLLVHGNRREQALEELVACAQ</sequence>
<reference evidence="4 5" key="1">
    <citation type="journal article" date="2019" name="Mol. Ecol. Resour.">
        <title>Improving Illumina assemblies with Hi-C and long reads: an example with the North African dromedary.</title>
        <authorList>
            <person name="Elbers J.P."/>
            <person name="Rogers M.F."/>
            <person name="Perelman P.L."/>
            <person name="Proskuryakova A.A."/>
            <person name="Serdyukova N.A."/>
            <person name="Johnson W.E."/>
            <person name="Horin P."/>
            <person name="Corander J."/>
            <person name="Murphy D."/>
            <person name="Burger P.A."/>
        </authorList>
    </citation>
    <scope>NUCLEOTIDE SEQUENCE [LARGE SCALE GENOMIC DNA]</scope>
    <source>
        <strain evidence="4">Drom800</strain>
        <tissue evidence="4">Blood</tissue>
    </source>
</reference>
<dbReference type="PROSITE" id="PS51497">
    <property type="entry name" value="UMA"/>
    <property type="match status" value="1"/>
</dbReference>
<keyword evidence="1" id="KW-0175">Coiled coil</keyword>
<proteinExistence type="predicted"/>
<evidence type="ECO:0000256" key="1">
    <source>
        <dbReference type="SAM" id="Coils"/>
    </source>
</evidence>
<dbReference type="GO" id="GO:0005689">
    <property type="term" value="C:U12-type spliceosomal complex"/>
    <property type="evidence" value="ECO:0007669"/>
    <property type="project" value="TreeGrafter"/>
</dbReference>
<dbReference type="InterPro" id="IPR023340">
    <property type="entry name" value="UMA"/>
</dbReference>
<feature type="coiled-coil region" evidence="1">
    <location>
        <begin position="241"/>
        <end position="288"/>
    </location>
</feature>
<feature type="region of interest" description="Disordered" evidence="2">
    <location>
        <begin position="638"/>
        <end position="706"/>
    </location>
</feature>
<dbReference type="Gene3D" id="1.20.120.1920">
    <property type="entry name" value="UBAP1 SOUBA domain"/>
    <property type="match status" value="1"/>
</dbReference>
<dbReference type="Pfam" id="PF16021">
    <property type="entry name" value="PDCD7"/>
    <property type="match status" value="2"/>
</dbReference>
<name>A0A5N4E3S9_CAMDR</name>
<feature type="compositionally biased region" description="Pro residues" evidence="2">
    <location>
        <begin position="569"/>
        <end position="580"/>
    </location>
</feature>
<evidence type="ECO:0000313" key="5">
    <source>
        <dbReference type="Proteomes" id="UP000299084"/>
    </source>
</evidence>